<dbReference type="Gene3D" id="3.40.30.10">
    <property type="entry name" value="Glutaredoxin"/>
    <property type="match status" value="1"/>
</dbReference>
<sequence>MSSSLRLGSVAPDFTTETTHGFLRFHQWLGSSWGLLFSHPADFTPVCTSEFGFAANLAPAFKARNVKVIGLSVDDIEDHHDWISDIEEISKAFLSFPIIADKDRAVSRLYGMLDSADHDPDNIGAAGLPMTVRSVFIIDPEKRIRLILTYPASCGRNFDEIIRVIDSLQLTDAHHVCTPANWKPGEK</sequence>
<dbReference type="PROSITE" id="PS51352">
    <property type="entry name" value="THIOREDOXIN_2"/>
    <property type="match status" value="1"/>
</dbReference>
<feature type="active site" description="Cysteine sulfenic acid (-SOH) intermediate; for peroxidase activity" evidence="6">
    <location>
        <position position="47"/>
    </location>
</feature>
<feature type="non-terminal residue" evidence="8">
    <location>
        <position position="187"/>
    </location>
</feature>
<evidence type="ECO:0000313" key="8">
    <source>
        <dbReference type="EMBL" id="RKP11297.1"/>
    </source>
</evidence>
<evidence type="ECO:0000256" key="1">
    <source>
        <dbReference type="ARBA" id="ARBA00022559"/>
    </source>
</evidence>
<keyword evidence="1" id="KW-0575">Peroxidase</keyword>
<dbReference type="InterPro" id="IPR013766">
    <property type="entry name" value="Thioredoxin_domain"/>
</dbReference>
<dbReference type="Gene3D" id="3.30.1020.10">
    <property type="entry name" value="Antioxidant, Horf6, Chain A, domain2"/>
    <property type="match status" value="1"/>
</dbReference>
<keyword evidence="2" id="KW-0049">Antioxidant</keyword>
<dbReference type="PANTHER" id="PTHR43503">
    <property type="entry name" value="MCG48959-RELATED"/>
    <property type="match status" value="1"/>
</dbReference>
<reference evidence="9" key="1">
    <citation type="journal article" date="2018" name="Nat. Microbiol.">
        <title>Leveraging single-cell genomics to expand the fungal tree of life.</title>
        <authorList>
            <person name="Ahrendt S.R."/>
            <person name="Quandt C.A."/>
            <person name="Ciobanu D."/>
            <person name="Clum A."/>
            <person name="Salamov A."/>
            <person name="Andreopoulos B."/>
            <person name="Cheng J.F."/>
            <person name="Woyke T."/>
            <person name="Pelin A."/>
            <person name="Henrissat B."/>
            <person name="Reynolds N.K."/>
            <person name="Benny G.L."/>
            <person name="Smith M.E."/>
            <person name="James T.Y."/>
            <person name="Grigoriev I.V."/>
        </authorList>
    </citation>
    <scope>NUCLEOTIDE SEQUENCE [LARGE SCALE GENOMIC DNA]</scope>
</reference>
<comment type="similarity">
    <text evidence="5">Belongs to the peroxiredoxin family. Prx6 subfamily.</text>
</comment>
<evidence type="ECO:0000256" key="4">
    <source>
        <dbReference type="ARBA" id="ARBA00023284"/>
    </source>
</evidence>
<accession>A0A4P9XY51</accession>
<keyword evidence="9" id="KW-1185">Reference proteome</keyword>
<organism evidence="8 9">
    <name type="scientific">Piptocephalis cylindrospora</name>
    <dbReference type="NCBI Taxonomy" id="1907219"/>
    <lineage>
        <taxon>Eukaryota</taxon>
        <taxon>Fungi</taxon>
        <taxon>Fungi incertae sedis</taxon>
        <taxon>Zoopagomycota</taxon>
        <taxon>Zoopagomycotina</taxon>
        <taxon>Zoopagomycetes</taxon>
        <taxon>Zoopagales</taxon>
        <taxon>Piptocephalidaceae</taxon>
        <taxon>Piptocephalis</taxon>
    </lineage>
</organism>
<dbReference type="Pfam" id="PF10417">
    <property type="entry name" value="1-cysPrx_C"/>
    <property type="match status" value="1"/>
</dbReference>
<dbReference type="InterPro" id="IPR036249">
    <property type="entry name" value="Thioredoxin-like_sf"/>
</dbReference>
<dbReference type="InterPro" id="IPR019479">
    <property type="entry name" value="Peroxiredoxin_C"/>
</dbReference>
<dbReference type="InterPro" id="IPR045020">
    <property type="entry name" value="PRX_1cys"/>
</dbReference>
<evidence type="ECO:0000259" key="7">
    <source>
        <dbReference type="PROSITE" id="PS51352"/>
    </source>
</evidence>
<protein>
    <submittedName>
        <fullName evidence="8">1-Cys peroxiredoxin</fullName>
    </submittedName>
</protein>
<keyword evidence="4" id="KW-0676">Redox-active center</keyword>
<keyword evidence="3" id="KW-0560">Oxidoreductase</keyword>
<dbReference type="FunFam" id="3.40.30.10:FF:000011">
    <property type="entry name" value="Peroxiredoxin PRX1"/>
    <property type="match status" value="1"/>
</dbReference>
<dbReference type="Proteomes" id="UP000267251">
    <property type="component" value="Unassembled WGS sequence"/>
</dbReference>
<name>A0A4P9XY51_9FUNG</name>
<dbReference type="GO" id="GO:0005829">
    <property type="term" value="C:cytosol"/>
    <property type="evidence" value="ECO:0007669"/>
    <property type="project" value="TreeGrafter"/>
</dbReference>
<dbReference type="CDD" id="cd03016">
    <property type="entry name" value="PRX_1cys"/>
    <property type="match status" value="1"/>
</dbReference>
<dbReference type="PIRSF" id="PIRSF000239">
    <property type="entry name" value="AHPC"/>
    <property type="match status" value="1"/>
</dbReference>
<evidence type="ECO:0000256" key="5">
    <source>
        <dbReference type="ARBA" id="ARBA00025719"/>
    </source>
</evidence>
<evidence type="ECO:0000256" key="2">
    <source>
        <dbReference type="ARBA" id="ARBA00022862"/>
    </source>
</evidence>
<dbReference type="Pfam" id="PF00578">
    <property type="entry name" value="AhpC-TSA"/>
    <property type="match status" value="1"/>
</dbReference>
<evidence type="ECO:0000256" key="3">
    <source>
        <dbReference type="ARBA" id="ARBA00023002"/>
    </source>
</evidence>
<dbReference type="PANTHER" id="PTHR43503:SF4">
    <property type="entry name" value="PEROXIREDOXIN-6"/>
    <property type="match status" value="1"/>
</dbReference>
<evidence type="ECO:0000313" key="9">
    <source>
        <dbReference type="Proteomes" id="UP000267251"/>
    </source>
</evidence>
<dbReference type="InterPro" id="IPR024706">
    <property type="entry name" value="Peroxiredoxin_AhpC-typ"/>
</dbReference>
<dbReference type="GO" id="GO:0005739">
    <property type="term" value="C:mitochondrion"/>
    <property type="evidence" value="ECO:0007669"/>
    <property type="project" value="TreeGrafter"/>
</dbReference>
<dbReference type="OrthoDB" id="2996783at2759"/>
<evidence type="ECO:0000256" key="6">
    <source>
        <dbReference type="PIRSR" id="PIRSR000239-1"/>
    </source>
</evidence>
<proteinExistence type="inferred from homology"/>
<dbReference type="InterPro" id="IPR000866">
    <property type="entry name" value="AhpC/TSA"/>
</dbReference>
<dbReference type="SUPFAM" id="SSF52833">
    <property type="entry name" value="Thioredoxin-like"/>
    <property type="match status" value="1"/>
</dbReference>
<gene>
    <name evidence="8" type="ORF">BJ684DRAFT_22151</name>
</gene>
<feature type="domain" description="Thioredoxin" evidence="7">
    <location>
        <begin position="5"/>
        <end position="170"/>
    </location>
</feature>
<dbReference type="EMBL" id="KZ989031">
    <property type="protein sequence ID" value="RKP11297.1"/>
    <property type="molecule type" value="Genomic_DNA"/>
</dbReference>
<dbReference type="GO" id="GO:0045454">
    <property type="term" value="P:cell redox homeostasis"/>
    <property type="evidence" value="ECO:0007669"/>
    <property type="project" value="TreeGrafter"/>
</dbReference>
<dbReference type="AlphaFoldDB" id="A0A4P9XY51"/>
<dbReference type="GO" id="GO:0051920">
    <property type="term" value="F:peroxiredoxin activity"/>
    <property type="evidence" value="ECO:0007669"/>
    <property type="project" value="InterPro"/>
</dbReference>